<organism evidence="2 3">
    <name type="scientific">Pseudomonas veronii</name>
    <dbReference type="NCBI Taxonomy" id="76761"/>
    <lineage>
        <taxon>Bacteria</taxon>
        <taxon>Pseudomonadati</taxon>
        <taxon>Pseudomonadota</taxon>
        <taxon>Gammaproteobacteria</taxon>
        <taxon>Pseudomonadales</taxon>
        <taxon>Pseudomonadaceae</taxon>
        <taxon>Pseudomonas</taxon>
    </lineage>
</organism>
<dbReference type="AlphaFoldDB" id="A0A5M8FA12"/>
<keyword evidence="1" id="KW-1133">Transmembrane helix</keyword>
<feature type="transmembrane region" description="Helical" evidence="1">
    <location>
        <begin position="12"/>
        <end position="32"/>
    </location>
</feature>
<reference evidence="2 3" key="1">
    <citation type="submission" date="2019-09" db="EMBL/GenBank/DDBJ databases">
        <title>Genomic sequencing of 4 copper resistant soil isolates.</title>
        <authorList>
            <person name="Havryliuk O."/>
        </authorList>
    </citation>
    <scope>NUCLEOTIDE SEQUENCE [LARGE SCALE GENOMIC DNA]</scope>
    <source>
        <strain evidence="2 3">UKR4</strain>
    </source>
</reference>
<gene>
    <name evidence="2" type="ORF">F3K53_15710</name>
</gene>
<evidence type="ECO:0000313" key="2">
    <source>
        <dbReference type="EMBL" id="KAA6178162.1"/>
    </source>
</evidence>
<protein>
    <submittedName>
        <fullName evidence="2">Uncharacterized protein</fullName>
    </submittedName>
</protein>
<accession>A0A5M8FA12</accession>
<name>A0A5M8FA12_PSEVE</name>
<comment type="caution">
    <text evidence="2">The sequence shown here is derived from an EMBL/GenBank/DDBJ whole genome shotgun (WGS) entry which is preliminary data.</text>
</comment>
<evidence type="ECO:0000313" key="3">
    <source>
        <dbReference type="Proteomes" id="UP000323909"/>
    </source>
</evidence>
<evidence type="ECO:0000256" key="1">
    <source>
        <dbReference type="SAM" id="Phobius"/>
    </source>
</evidence>
<sequence>MHKLIALRVMRGVIPGVATSVVLGVSKSVYFINFHHGFFQKGSSGAIVLTFVSKSSGDSGEMSEVAAIIGSAGLGKGLEFERHKKFSGILPDSDRFNALAGLFSSLAKDRRSSRALQVRLEEYASGLLSKHWKALELGQFNSDDELQLRIKKDFSKGTGTGRDFKDDGLRSELFFEFVYVVAVLMARRVQSLVLSAKGFAYEIAGLQILPSFEPGTYFGRFAVGRSLLIVPGNSFRAGECYVMNESNLGEPTCERFSSEEEMPEIDRYRFGLLFQVHTPTRYRYRG</sequence>
<dbReference type="EMBL" id="VWXT01000245">
    <property type="protein sequence ID" value="KAA6178162.1"/>
    <property type="molecule type" value="Genomic_DNA"/>
</dbReference>
<dbReference type="RefSeq" id="WP_126873454.1">
    <property type="nucleotide sequence ID" value="NZ_VWXT01000245.1"/>
</dbReference>
<proteinExistence type="predicted"/>
<keyword evidence="1" id="KW-0812">Transmembrane</keyword>
<dbReference type="Proteomes" id="UP000323909">
    <property type="component" value="Unassembled WGS sequence"/>
</dbReference>
<keyword evidence="1" id="KW-0472">Membrane</keyword>